<dbReference type="PANTHER" id="PTHR10039">
    <property type="entry name" value="AMELOGENIN"/>
    <property type="match status" value="1"/>
</dbReference>
<keyword evidence="1" id="KW-0677">Repeat</keyword>
<proteinExistence type="predicted"/>
<dbReference type="Proteomes" id="UP000738349">
    <property type="component" value="Unassembled WGS sequence"/>
</dbReference>
<protein>
    <recommendedName>
        <fullName evidence="2">Nephrocystin 3-like N-terminal domain-containing protein</fullName>
    </recommendedName>
</protein>
<dbReference type="OrthoDB" id="7464126at2759"/>
<name>A0A9P9IUJ4_9HYPO</name>
<comment type="caution">
    <text evidence="3">The sequence shown here is derived from an EMBL/GenBank/DDBJ whole genome shotgun (WGS) entry which is preliminary data.</text>
</comment>
<dbReference type="InterPro" id="IPR056884">
    <property type="entry name" value="NPHP3-like_N"/>
</dbReference>
<organism evidence="3 4">
    <name type="scientific">Dactylonectria macrodidyma</name>
    <dbReference type="NCBI Taxonomy" id="307937"/>
    <lineage>
        <taxon>Eukaryota</taxon>
        <taxon>Fungi</taxon>
        <taxon>Dikarya</taxon>
        <taxon>Ascomycota</taxon>
        <taxon>Pezizomycotina</taxon>
        <taxon>Sordariomycetes</taxon>
        <taxon>Hypocreomycetidae</taxon>
        <taxon>Hypocreales</taxon>
        <taxon>Nectriaceae</taxon>
        <taxon>Dactylonectria</taxon>
    </lineage>
</organism>
<evidence type="ECO:0000313" key="4">
    <source>
        <dbReference type="Proteomes" id="UP000738349"/>
    </source>
</evidence>
<sequence>MSTGNLVAYFYCQSNDKRTLTAMAIFACFLRQISNAAASLSLPSLIREAYFRRIQSGFALENLAFEETTDLLKHLFNAYGLVTFVLDALDECAKGERSWILSEIYDLINSVSGSVVKVFISSREYIDVRPKLLARRGVSVNAVANLQDISSFIHNSVDALRGWDHLHWARSKDLRDEIKTVLKGSADGMFL</sequence>
<dbReference type="Gene3D" id="3.40.50.300">
    <property type="entry name" value="P-loop containing nucleotide triphosphate hydrolases"/>
    <property type="match status" value="1"/>
</dbReference>
<evidence type="ECO:0000259" key="2">
    <source>
        <dbReference type="Pfam" id="PF24883"/>
    </source>
</evidence>
<evidence type="ECO:0000256" key="1">
    <source>
        <dbReference type="ARBA" id="ARBA00022737"/>
    </source>
</evidence>
<keyword evidence="4" id="KW-1185">Reference proteome</keyword>
<gene>
    <name evidence="3" type="ORF">EDB81DRAFT_89057</name>
</gene>
<dbReference type="InterPro" id="IPR027417">
    <property type="entry name" value="P-loop_NTPase"/>
</dbReference>
<dbReference type="AlphaFoldDB" id="A0A9P9IUJ4"/>
<evidence type="ECO:0000313" key="3">
    <source>
        <dbReference type="EMBL" id="KAH7133997.1"/>
    </source>
</evidence>
<dbReference type="EMBL" id="JAGMUV010000014">
    <property type="protein sequence ID" value="KAH7133997.1"/>
    <property type="molecule type" value="Genomic_DNA"/>
</dbReference>
<accession>A0A9P9IUJ4</accession>
<reference evidence="3" key="1">
    <citation type="journal article" date="2021" name="Nat. Commun.">
        <title>Genetic determinants of endophytism in the Arabidopsis root mycobiome.</title>
        <authorList>
            <person name="Mesny F."/>
            <person name="Miyauchi S."/>
            <person name="Thiergart T."/>
            <person name="Pickel B."/>
            <person name="Atanasova L."/>
            <person name="Karlsson M."/>
            <person name="Huettel B."/>
            <person name="Barry K.W."/>
            <person name="Haridas S."/>
            <person name="Chen C."/>
            <person name="Bauer D."/>
            <person name="Andreopoulos W."/>
            <person name="Pangilinan J."/>
            <person name="LaButti K."/>
            <person name="Riley R."/>
            <person name="Lipzen A."/>
            <person name="Clum A."/>
            <person name="Drula E."/>
            <person name="Henrissat B."/>
            <person name="Kohler A."/>
            <person name="Grigoriev I.V."/>
            <person name="Martin F.M."/>
            <person name="Hacquard S."/>
        </authorList>
    </citation>
    <scope>NUCLEOTIDE SEQUENCE</scope>
    <source>
        <strain evidence="3">MPI-CAGE-AT-0147</strain>
    </source>
</reference>
<dbReference type="Pfam" id="PF24883">
    <property type="entry name" value="NPHP3_N"/>
    <property type="match status" value="1"/>
</dbReference>
<feature type="domain" description="Nephrocystin 3-like N-terminal" evidence="2">
    <location>
        <begin position="3"/>
        <end position="123"/>
    </location>
</feature>